<proteinExistence type="predicted"/>
<sequence>MTRLKPTCCLDSTILDYVDGLLLSTTRKNCWRGKMSSMLVTSPTRLQILVIGNEPGNFESFTSYNRRKYGSGAAAVIDDSTTNEELQRFIKLYRFPSFLFAVIH</sequence>
<accession>A0A9P5P5I6</accession>
<evidence type="ECO:0000313" key="2">
    <source>
        <dbReference type="Proteomes" id="UP000772434"/>
    </source>
</evidence>
<evidence type="ECO:0000313" key="1">
    <source>
        <dbReference type="EMBL" id="KAF9059249.1"/>
    </source>
</evidence>
<name>A0A9P5P5I6_9AGAR</name>
<keyword evidence="2" id="KW-1185">Reference proteome</keyword>
<reference evidence="1" key="1">
    <citation type="submission" date="2020-11" db="EMBL/GenBank/DDBJ databases">
        <authorList>
            <consortium name="DOE Joint Genome Institute"/>
            <person name="Ahrendt S."/>
            <person name="Riley R."/>
            <person name="Andreopoulos W."/>
            <person name="Labutti K."/>
            <person name="Pangilinan J."/>
            <person name="Ruiz-Duenas F.J."/>
            <person name="Barrasa J.M."/>
            <person name="Sanchez-Garcia M."/>
            <person name="Camarero S."/>
            <person name="Miyauchi S."/>
            <person name="Serrano A."/>
            <person name="Linde D."/>
            <person name="Babiker R."/>
            <person name="Drula E."/>
            <person name="Ayuso-Fernandez I."/>
            <person name="Pacheco R."/>
            <person name="Padilla G."/>
            <person name="Ferreira P."/>
            <person name="Barriuso J."/>
            <person name="Kellner H."/>
            <person name="Castanera R."/>
            <person name="Alfaro M."/>
            <person name="Ramirez L."/>
            <person name="Pisabarro A.G."/>
            <person name="Kuo A."/>
            <person name="Tritt A."/>
            <person name="Lipzen A."/>
            <person name="He G."/>
            <person name="Yan M."/>
            <person name="Ng V."/>
            <person name="Cullen D."/>
            <person name="Martin F."/>
            <person name="Rosso M.-N."/>
            <person name="Henrissat B."/>
            <person name="Hibbett D."/>
            <person name="Martinez A.T."/>
            <person name="Grigoriev I.V."/>
        </authorList>
    </citation>
    <scope>NUCLEOTIDE SEQUENCE</scope>
    <source>
        <strain evidence="1">AH 40177</strain>
    </source>
</reference>
<dbReference type="AlphaFoldDB" id="A0A9P5P5I6"/>
<comment type="caution">
    <text evidence="1">The sequence shown here is derived from an EMBL/GenBank/DDBJ whole genome shotgun (WGS) entry which is preliminary data.</text>
</comment>
<dbReference type="Proteomes" id="UP000772434">
    <property type="component" value="Unassembled WGS sequence"/>
</dbReference>
<organism evidence="1 2">
    <name type="scientific">Rhodocollybia butyracea</name>
    <dbReference type="NCBI Taxonomy" id="206335"/>
    <lineage>
        <taxon>Eukaryota</taxon>
        <taxon>Fungi</taxon>
        <taxon>Dikarya</taxon>
        <taxon>Basidiomycota</taxon>
        <taxon>Agaricomycotina</taxon>
        <taxon>Agaricomycetes</taxon>
        <taxon>Agaricomycetidae</taxon>
        <taxon>Agaricales</taxon>
        <taxon>Marasmiineae</taxon>
        <taxon>Omphalotaceae</taxon>
        <taxon>Rhodocollybia</taxon>
    </lineage>
</organism>
<gene>
    <name evidence="1" type="ORF">BDP27DRAFT_1371675</name>
</gene>
<dbReference type="EMBL" id="JADNRY010000314">
    <property type="protein sequence ID" value="KAF9059249.1"/>
    <property type="molecule type" value="Genomic_DNA"/>
</dbReference>
<protein>
    <submittedName>
        <fullName evidence="1">Uncharacterized protein</fullName>
    </submittedName>
</protein>